<evidence type="ECO:0000313" key="1">
    <source>
        <dbReference type="EMBL" id="AEG68031.1"/>
    </source>
</evidence>
<dbReference type="PATRIC" id="fig|1031711.3.peg.709"/>
<dbReference type="AlphaFoldDB" id="F6FY72"/>
<protein>
    <submittedName>
        <fullName evidence="1">Uncharacterized protein</fullName>
    </submittedName>
</protein>
<sequence length="37" mass="4192">MHGSHLNYVARHCTCWPPGYPDRFPGRPAGGWSRPVQ</sequence>
<organism evidence="1 2">
    <name type="scientific">Ralstonia solanacearum (strain Po82)</name>
    <dbReference type="NCBI Taxonomy" id="1031711"/>
    <lineage>
        <taxon>Bacteria</taxon>
        <taxon>Pseudomonadati</taxon>
        <taxon>Pseudomonadota</taxon>
        <taxon>Betaproteobacteria</taxon>
        <taxon>Burkholderiales</taxon>
        <taxon>Burkholderiaceae</taxon>
        <taxon>Ralstonia</taxon>
        <taxon>Ralstonia solanacearum species complex</taxon>
    </lineage>
</organism>
<accession>F6FY72</accession>
<gene>
    <name evidence="1" type="ordered locus">RSPO_c00729</name>
</gene>
<proteinExistence type="predicted"/>
<dbReference type="KEGG" id="rsn:RSPO_c00729"/>
<dbReference type="Proteomes" id="UP000007953">
    <property type="component" value="Chromosome"/>
</dbReference>
<evidence type="ECO:0000313" key="2">
    <source>
        <dbReference type="Proteomes" id="UP000007953"/>
    </source>
</evidence>
<reference evidence="1 2" key="1">
    <citation type="journal article" date="2011" name="J. Bacteriol.">
        <title>Complete genome sequence of the plant pathogen Ralstonia solanacearum strain Po82.</title>
        <authorList>
            <person name="Xu J."/>
            <person name="Zheng H.J."/>
            <person name="Liu L."/>
            <person name="Pan Z.C."/>
            <person name="Prior P."/>
            <person name="Tang B."/>
            <person name="Xu J.S."/>
            <person name="Zhang H."/>
            <person name="Tian Q."/>
            <person name="Zhang L.Q."/>
            <person name="Feng J."/>
        </authorList>
    </citation>
    <scope>NUCLEOTIDE SEQUENCE [LARGE SCALE GENOMIC DNA]</scope>
    <source>
        <strain evidence="1 2">Po82</strain>
    </source>
</reference>
<dbReference type="HOGENOM" id="CLU_3347696_0_0_4"/>
<name>F6FY72_RALS8</name>
<dbReference type="EMBL" id="CP002819">
    <property type="protein sequence ID" value="AEG68031.1"/>
    <property type="molecule type" value="Genomic_DNA"/>
</dbReference>